<evidence type="ECO:0000313" key="2">
    <source>
        <dbReference type="Proteomes" id="UP001579974"/>
    </source>
</evidence>
<gene>
    <name evidence="1" type="ORF">KKP3000_001955</name>
</gene>
<name>A0ABV5AKC1_9BACL</name>
<accession>A0ABV5AKC1</accession>
<dbReference type="Proteomes" id="UP001579974">
    <property type="component" value="Unassembled WGS sequence"/>
</dbReference>
<dbReference type="EMBL" id="JBDXSU010000027">
    <property type="protein sequence ID" value="MFB5192744.1"/>
    <property type="molecule type" value="Genomic_DNA"/>
</dbReference>
<protein>
    <submittedName>
        <fullName evidence="1">Uncharacterized protein</fullName>
    </submittedName>
</protein>
<evidence type="ECO:0000313" key="1">
    <source>
        <dbReference type="EMBL" id="MFB5192744.1"/>
    </source>
</evidence>
<keyword evidence="2" id="KW-1185">Reference proteome</keyword>
<proteinExistence type="predicted"/>
<dbReference type="RefSeq" id="WP_275473445.1">
    <property type="nucleotide sequence ID" value="NZ_CP162940.1"/>
</dbReference>
<reference evidence="1 2" key="1">
    <citation type="journal article" date="2024" name="Int. J. Mol. Sci.">
        <title>Exploration of Alicyclobacillus spp. Genome in Search of Antibiotic Resistance.</title>
        <authorList>
            <person name="Bucka-Kolendo J."/>
            <person name="Kiousi D.E."/>
            <person name="Dekowska A."/>
            <person name="Mikolajczuk-Szczyrba A."/>
            <person name="Karadedos D.M."/>
            <person name="Michael P."/>
            <person name="Galanis A."/>
            <person name="Sokolowska B."/>
        </authorList>
    </citation>
    <scope>NUCLEOTIDE SEQUENCE [LARGE SCALE GENOMIC DNA]</scope>
    <source>
        <strain evidence="1 2">KKP 3000</strain>
    </source>
</reference>
<sequence length="171" mass="20079">MSKVVKEHIQKHTITEYEHIPEHDERRETLEFKNSKHELESIEHLGCFICGTMNYRESHHIIERSDANGSDLKKVAFLLFHFRDYHGHCHRDFKSADELYAFLSKFETPELALDTLYNQLILCADHHRGMSIGIHGMSAPMFDAWLVRKDGWEPTFTLNEAQKWLSSHEGK</sequence>
<organism evidence="1 2">
    <name type="scientific">Alicyclobacillus fastidiosus</name>
    <dbReference type="NCBI Taxonomy" id="392011"/>
    <lineage>
        <taxon>Bacteria</taxon>
        <taxon>Bacillati</taxon>
        <taxon>Bacillota</taxon>
        <taxon>Bacilli</taxon>
        <taxon>Bacillales</taxon>
        <taxon>Alicyclobacillaceae</taxon>
        <taxon>Alicyclobacillus</taxon>
    </lineage>
</organism>
<comment type="caution">
    <text evidence="1">The sequence shown here is derived from an EMBL/GenBank/DDBJ whole genome shotgun (WGS) entry which is preliminary data.</text>
</comment>